<feature type="binding site" evidence="4">
    <location>
        <position position="368"/>
    </location>
    <ligand>
        <name>Zn(2+)</name>
        <dbReference type="ChEBI" id="CHEBI:29105"/>
    </ligand>
</feature>
<evidence type="ECO:0000313" key="7">
    <source>
        <dbReference type="Proteomes" id="UP000034911"/>
    </source>
</evidence>
<evidence type="ECO:0000256" key="4">
    <source>
        <dbReference type="HAMAP-Rule" id="MF_00168"/>
    </source>
</evidence>
<feature type="binding site" evidence="4">
    <location>
        <position position="394"/>
    </location>
    <ligand>
        <name>Zn(2+)</name>
        <dbReference type="ChEBI" id="CHEBI:29105"/>
    </ligand>
</feature>
<keyword evidence="3 4" id="KW-0819">tRNA processing</keyword>
<evidence type="ECO:0000313" key="6">
    <source>
        <dbReference type="EMBL" id="KKU12569.1"/>
    </source>
</evidence>
<dbReference type="GO" id="GO:0005829">
    <property type="term" value="C:cytosol"/>
    <property type="evidence" value="ECO:0007669"/>
    <property type="project" value="TreeGrafter"/>
</dbReference>
<comment type="caution">
    <text evidence="6">The sequence shown here is derived from an EMBL/GenBank/DDBJ whole genome shotgun (WGS) entry which is preliminary data.</text>
</comment>
<organism evidence="6 7">
    <name type="scientific">Candidatus Magasanikbacteria bacterium GW2011_GWC2_45_8</name>
    <dbReference type="NCBI Taxonomy" id="1619050"/>
    <lineage>
        <taxon>Bacteria</taxon>
        <taxon>Candidatus Magasanikiibacteriota</taxon>
    </lineage>
</organism>
<feature type="binding site" evidence="4">
    <location>
        <position position="265"/>
    </location>
    <ligand>
        <name>substrate</name>
    </ligand>
</feature>
<evidence type="ECO:0000259" key="5">
    <source>
        <dbReference type="Pfam" id="PF01702"/>
    </source>
</evidence>
<evidence type="ECO:0000256" key="2">
    <source>
        <dbReference type="ARBA" id="ARBA00022679"/>
    </source>
</evidence>
<dbReference type="GO" id="GO:0008616">
    <property type="term" value="P:tRNA queuosine(34) biosynthetic process"/>
    <property type="evidence" value="ECO:0007669"/>
    <property type="project" value="UniProtKB-UniRule"/>
</dbReference>
<comment type="pathway">
    <text evidence="4">tRNA modification; tRNA-queuosine biosynthesis.</text>
</comment>
<dbReference type="InterPro" id="IPR050076">
    <property type="entry name" value="ArchSynthase1/Queuine_TRR"/>
</dbReference>
<dbReference type="EC" id="2.4.2.29" evidence="4"/>
<sequence length="423" mass="47044">MQKRPIVILKLTQKIILFKALPFLTNLLQSRHKTMNIFSPFKLIKKDPHTRARLGRITTAHGVIETPEFMPVGTQATVKTLDVHDLYSSGAQVILGNTYHLHLRPGEKIIKKLGGLHKFMNWHKPILTDSGGFQVFSLKNGEHTNKQLVTIDEDGVNFRSYINGSLHRFTPESAIKIQHDLGADIIMAFDECTSDTVPHAIALAAMERTHRWAVRCIAAHKKLKKGGSAGPLLFGIIQGGSHQDLRVKSAQFITSLPFDGIAIGGESIGYNMEATGTIMEYLAPYLPENKPRYTMGLGASPGDFFKAVAAGADMFDCVAPTRIARNGGLFIHPRNGGAPANKYRLCITNAAYLTDKKPIDVWCDCFTCTHHSRAYLHHLFKADEILGLRLASIHNVHFALKVMREIRESIANGTFVALYKKWK</sequence>
<dbReference type="PANTHER" id="PTHR46499:SF1">
    <property type="entry name" value="QUEUINE TRNA-RIBOSYLTRANSFERASE"/>
    <property type="match status" value="1"/>
</dbReference>
<comment type="catalytic activity">
    <reaction evidence="4">
        <text>7-aminomethyl-7-carbaguanine + guanosine(34) in tRNA = 7-aminomethyl-7-carbaguanosine(34) in tRNA + guanine</text>
        <dbReference type="Rhea" id="RHEA:24104"/>
        <dbReference type="Rhea" id="RHEA-COMP:10341"/>
        <dbReference type="Rhea" id="RHEA-COMP:10342"/>
        <dbReference type="ChEBI" id="CHEBI:16235"/>
        <dbReference type="ChEBI" id="CHEBI:58703"/>
        <dbReference type="ChEBI" id="CHEBI:74269"/>
        <dbReference type="ChEBI" id="CHEBI:82833"/>
        <dbReference type="EC" id="2.4.2.29"/>
    </reaction>
</comment>
<dbReference type="Gene3D" id="3.20.20.105">
    <property type="entry name" value="Queuine tRNA-ribosyltransferase-like"/>
    <property type="match status" value="1"/>
</dbReference>
<feature type="binding site" evidence="4">
    <location>
        <begin position="129"/>
        <end position="133"/>
    </location>
    <ligand>
        <name>substrate</name>
    </ligand>
</feature>
<keyword evidence="4" id="KW-0862">Zinc</keyword>
<dbReference type="NCBIfam" id="TIGR00449">
    <property type="entry name" value="tgt_general"/>
    <property type="match status" value="1"/>
</dbReference>
<feature type="region of interest" description="RNA binding; important for wobble base 34 recognition" evidence="4">
    <location>
        <begin position="321"/>
        <end position="325"/>
    </location>
</feature>
<dbReference type="SUPFAM" id="SSF51713">
    <property type="entry name" value="tRNA-guanine transglycosylase"/>
    <property type="match status" value="1"/>
</dbReference>
<dbReference type="AlphaFoldDB" id="A0A0G1MWE9"/>
<dbReference type="Pfam" id="PF01702">
    <property type="entry name" value="TGT"/>
    <property type="match status" value="1"/>
</dbReference>
<accession>A0A0G1MWE9</accession>
<evidence type="ECO:0000256" key="3">
    <source>
        <dbReference type="ARBA" id="ARBA00022694"/>
    </source>
</evidence>
<comment type="subunit">
    <text evidence="4">Homodimer. Within each dimer, one monomer is responsible for RNA recognition and catalysis, while the other monomer binds to the replacement base PreQ1.</text>
</comment>
<protein>
    <recommendedName>
        <fullName evidence="4">Queuine tRNA-ribosyltransferase</fullName>
        <ecNumber evidence="4">2.4.2.29</ecNumber>
    </recommendedName>
    <alternativeName>
        <fullName evidence="4">Guanine insertion enzyme</fullName>
    </alternativeName>
    <alternativeName>
        <fullName evidence="4">tRNA-guanine transglycosylase</fullName>
    </alternativeName>
</protein>
<dbReference type="UniPathway" id="UPA00392"/>
<keyword evidence="2 4" id="KW-0808">Transferase</keyword>
<dbReference type="PATRIC" id="fig|1619050.3.peg.751"/>
<reference evidence="6 7" key="1">
    <citation type="journal article" date="2015" name="Nature">
        <title>rRNA introns, odd ribosomes, and small enigmatic genomes across a large radiation of phyla.</title>
        <authorList>
            <person name="Brown C.T."/>
            <person name="Hug L.A."/>
            <person name="Thomas B.C."/>
            <person name="Sharon I."/>
            <person name="Castelle C.J."/>
            <person name="Singh A."/>
            <person name="Wilkins M.J."/>
            <person name="Williams K.H."/>
            <person name="Banfield J.F."/>
        </authorList>
    </citation>
    <scope>NUCLEOTIDE SEQUENCE [LARGE SCALE GENOMIC DNA]</scope>
</reference>
<feature type="binding site" evidence="4">
    <location>
        <position position="190"/>
    </location>
    <ligand>
        <name>substrate</name>
    </ligand>
</feature>
<gene>
    <name evidence="4" type="primary">tgt</name>
    <name evidence="6" type="ORF">UX20_C0049G0002</name>
</gene>
<feature type="domain" description="tRNA-guanine(15) transglycosylase-like" evidence="5">
    <location>
        <begin position="50"/>
        <end position="422"/>
    </location>
</feature>
<dbReference type="EMBL" id="LCLH01000049">
    <property type="protein sequence ID" value="KKU12569.1"/>
    <property type="molecule type" value="Genomic_DNA"/>
</dbReference>
<comment type="function">
    <text evidence="4">Catalyzes the base-exchange of a guanine (G) residue with the queuine precursor 7-aminomethyl-7-deazaguanine (PreQ1) at position 34 (anticodon wobble position) in tRNAs with GU(N) anticodons (tRNA-Asp, -Asn, -His and -Tyr). Catalysis occurs through a double-displacement mechanism. The nucleophile active site attacks the C1' of nucleotide 34 to detach the guanine base from the RNA, forming a covalent enzyme-RNA intermediate. The proton acceptor active site deprotonates the incoming PreQ1, allowing a nucleophilic attack on the C1' of the ribose to form the product. After dissociation, two additional enzymatic reactions on the tRNA convert PreQ1 to queuine (Q), resulting in the hypermodified nucleoside queuosine (7-(((4,5-cis-dihydroxy-2-cyclopenten-1-yl)amino)methyl)-7-deazaguanosine).</text>
</comment>
<dbReference type="NCBIfam" id="TIGR00430">
    <property type="entry name" value="Q_tRNA_tgt"/>
    <property type="match status" value="1"/>
</dbReference>
<dbReference type="STRING" id="1619050.UX20_C0049G0002"/>
<feature type="active site" description="Nucleophile" evidence="4">
    <location>
        <position position="316"/>
    </location>
</feature>
<name>A0A0G1MWE9_9BACT</name>
<comment type="similarity">
    <text evidence="4">Belongs to the queuine tRNA-ribosyltransferase family.</text>
</comment>
<comment type="caution">
    <text evidence="4">Lacks conserved residue(s) required for the propagation of feature annotation.</text>
</comment>
<feature type="binding site" evidence="4">
    <location>
        <position position="363"/>
    </location>
    <ligand>
        <name>Zn(2+)</name>
        <dbReference type="ChEBI" id="CHEBI:29105"/>
    </ligand>
</feature>
<dbReference type="GO" id="GO:0046872">
    <property type="term" value="F:metal ion binding"/>
    <property type="evidence" value="ECO:0007669"/>
    <property type="project" value="UniProtKB-KW"/>
</dbReference>
<dbReference type="InterPro" id="IPR036511">
    <property type="entry name" value="TGT-like_sf"/>
</dbReference>
<dbReference type="GO" id="GO:0008479">
    <property type="term" value="F:tRNA-guanosine(34) queuine transglycosylase activity"/>
    <property type="evidence" value="ECO:0007669"/>
    <property type="project" value="UniProtKB-UniRule"/>
</dbReference>
<keyword evidence="4" id="KW-0671">Queuosine biosynthesis</keyword>
<keyword evidence="4" id="KW-0479">Metal-binding</keyword>
<keyword evidence="1 4" id="KW-0328">Glycosyltransferase</keyword>
<feature type="binding site" evidence="4">
    <location>
        <position position="238"/>
    </location>
    <ligand>
        <name>substrate</name>
    </ligand>
</feature>
<dbReference type="InterPro" id="IPR002616">
    <property type="entry name" value="tRNA_ribo_trans-like"/>
</dbReference>
<dbReference type="PANTHER" id="PTHR46499">
    <property type="entry name" value="QUEUINE TRNA-RIBOSYLTRANSFERASE"/>
    <property type="match status" value="1"/>
</dbReference>
<dbReference type="HAMAP" id="MF_00168">
    <property type="entry name" value="Q_tRNA_Tgt"/>
    <property type="match status" value="1"/>
</dbReference>
<feature type="binding site" evidence="4">
    <location>
        <position position="365"/>
    </location>
    <ligand>
        <name>Zn(2+)</name>
        <dbReference type="ChEBI" id="CHEBI:29105"/>
    </ligand>
</feature>
<dbReference type="Proteomes" id="UP000034911">
    <property type="component" value="Unassembled WGS sequence"/>
</dbReference>
<proteinExistence type="inferred from homology"/>
<evidence type="ECO:0000256" key="1">
    <source>
        <dbReference type="ARBA" id="ARBA00022676"/>
    </source>
</evidence>
<feature type="active site" description="Proton acceptor" evidence="4">
    <location>
        <position position="129"/>
    </location>
</feature>
<dbReference type="InterPro" id="IPR004803">
    <property type="entry name" value="TGT"/>
</dbReference>
<comment type="cofactor">
    <cofactor evidence="4">
        <name>Zn(2+)</name>
        <dbReference type="ChEBI" id="CHEBI:29105"/>
    </cofactor>
    <text evidence="4">Binds 1 zinc ion per subunit.</text>
</comment>